<dbReference type="PANTHER" id="PTHR43537:SF24">
    <property type="entry name" value="GLUCONATE OPERON TRANSCRIPTIONAL REPRESSOR"/>
    <property type="match status" value="1"/>
</dbReference>
<evidence type="ECO:0000256" key="1">
    <source>
        <dbReference type="ARBA" id="ARBA00023015"/>
    </source>
</evidence>
<dbReference type="OrthoDB" id="3575876at2"/>
<dbReference type="Pfam" id="PF07729">
    <property type="entry name" value="FCD"/>
    <property type="match status" value="1"/>
</dbReference>
<keyword evidence="3" id="KW-0804">Transcription</keyword>
<dbReference type="SUPFAM" id="SSF48008">
    <property type="entry name" value="GntR ligand-binding domain-like"/>
    <property type="match status" value="1"/>
</dbReference>
<dbReference type="PROSITE" id="PS50949">
    <property type="entry name" value="HTH_GNTR"/>
    <property type="match status" value="1"/>
</dbReference>
<keyword evidence="6" id="KW-1185">Reference proteome</keyword>
<name>A0A5Q0GXD1_SACSY</name>
<dbReference type="InterPro" id="IPR008920">
    <property type="entry name" value="TF_FadR/GntR_C"/>
</dbReference>
<feature type="domain" description="HTH gntR-type" evidence="4">
    <location>
        <begin position="11"/>
        <end position="83"/>
    </location>
</feature>
<dbReference type="EMBL" id="CP034550">
    <property type="protein sequence ID" value="QFZ18194.1"/>
    <property type="molecule type" value="Genomic_DNA"/>
</dbReference>
<dbReference type="CDD" id="cd07377">
    <property type="entry name" value="WHTH_GntR"/>
    <property type="match status" value="1"/>
</dbReference>
<accession>A0A5Q0GXD1</accession>
<dbReference type="InterPro" id="IPR036388">
    <property type="entry name" value="WH-like_DNA-bd_sf"/>
</dbReference>
<keyword evidence="1" id="KW-0805">Transcription regulation</keyword>
<dbReference type="GO" id="GO:0003700">
    <property type="term" value="F:DNA-binding transcription factor activity"/>
    <property type="evidence" value="ECO:0007669"/>
    <property type="project" value="InterPro"/>
</dbReference>
<dbReference type="SUPFAM" id="SSF46785">
    <property type="entry name" value="Winged helix' DNA-binding domain"/>
    <property type="match status" value="1"/>
</dbReference>
<evidence type="ECO:0000256" key="2">
    <source>
        <dbReference type="ARBA" id="ARBA00023125"/>
    </source>
</evidence>
<dbReference type="Pfam" id="PF00392">
    <property type="entry name" value="GntR"/>
    <property type="match status" value="1"/>
</dbReference>
<sequence>MWSDHSGEARVSGYDAVLRHVESELTAGRLGVGEQLPAERRLAEELGVSRATVREAIRVLQAMGVVRSGVGSGPDAGTTVIADPAGGLGAALRLHLATRRLPMADLVDTRVMVESHSVRAAARTPDHPELARAADLLARMEAPDLDADAFHQLDADFHVALTAAAGNAVNTAVMAALRDAIHRTVTDAVRALPDWSRTAVRLRREHRGILRAVREGDAELAATRVTRHVRGFHREWARHANVELTGPERSTRRP</sequence>
<gene>
    <name evidence="5" type="ORF">EKG83_12490</name>
</gene>
<evidence type="ECO:0000313" key="5">
    <source>
        <dbReference type="EMBL" id="QFZ18194.1"/>
    </source>
</evidence>
<evidence type="ECO:0000313" key="6">
    <source>
        <dbReference type="Proteomes" id="UP000325787"/>
    </source>
</evidence>
<dbReference type="Gene3D" id="1.20.120.530">
    <property type="entry name" value="GntR ligand-binding domain-like"/>
    <property type="match status" value="1"/>
</dbReference>
<dbReference type="GO" id="GO:0003677">
    <property type="term" value="F:DNA binding"/>
    <property type="evidence" value="ECO:0007669"/>
    <property type="project" value="UniProtKB-KW"/>
</dbReference>
<dbReference type="InterPro" id="IPR011711">
    <property type="entry name" value="GntR_C"/>
</dbReference>
<dbReference type="PRINTS" id="PR00035">
    <property type="entry name" value="HTHGNTR"/>
</dbReference>
<proteinExistence type="predicted"/>
<dbReference type="InterPro" id="IPR036390">
    <property type="entry name" value="WH_DNA-bd_sf"/>
</dbReference>
<evidence type="ECO:0000256" key="3">
    <source>
        <dbReference type="ARBA" id="ARBA00023163"/>
    </source>
</evidence>
<dbReference type="Gene3D" id="1.10.10.10">
    <property type="entry name" value="Winged helix-like DNA-binding domain superfamily/Winged helix DNA-binding domain"/>
    <property type="match status" value="1"/>
</dbReference>
<reference evidence="6" key="1">
    <citation type="journal article" date="2021" name="Curr. Microbiol.">
        <title>Complete genome of nocamycin-producing strain Saccharothrix syringae NRRL B-16468 reveals the biosynthetic potential for secondary metabolites.</title>
        <authorList>
            <person name="Mo X."/>
            <person name="Yang S."/>
        </authorList>
    </citation>
    <scope>NUCLEOTIDE SEQUENCE [LARGE SCALE GENOMIC DNA]</scope>
    <source>
        <strain evidence="6">ATCC 51364 / DSM 43886 / JCM 6844 / KCTC 9398 / NBRC 14523 / NRRL B-16468 / INA 2240</strain>
    </source>
</reference>
<dbReference type="SMART" id="SM00895">
    <property type="entry name" value="FCD"/>
    <property type="match status" value="1"/>
</dbReference>
<keyword evidence="2" id="KW-0238">DNA-binding</keyword>
<dbReference type="Proteomes" id="UP000325787">
    <property type="component" value="Chromosome"/>
</dbReference>
<dbReference type="PANTHER" id="PTHR43537">
    <property type="entry name" value="TRANSCRIPTIONAL REGULATOR, GNTR FAMILY"/>
    <property type="match status" value="1"/>
</dbReference>
<dbReference type="KEGG" id="ssyi:EKG83_12490"/>
<organism evidence="5 6">
    <name type="scientific">Saccharothrix syringae</name>
    <name type="common">Nocardiopsis syringae</name>
    <dbReference type="NCBI Taxonomy" id="103733"/>
    <lineage>
        <taxon>Bacteria</taxon>
        <taxon>Bacillati</taxon>
        <taxon>Actinomycetota</taxon>
        <taxon>Actinomycetes</taxon>
        <taxon>Pseudonocardiales</taxon>
        <taxon>Pseudonocardiaceae</taxon>
        <taxon>Saccharothrix</taxon>
    </lineage>
</organism>
<dbReference type="AlphaFoldDB" id="A0A5Q0GXD1"/>
<protein>
    <submittedName>
        <fullName evidence="5">FadR family transcriptional regulator</fullName>
    </submittedName>
</protein>
<dbReference type="InterPro" id="IPR000524">
    <property type="entry name" value="Tscrpt_reg_HTH_GntR"/>
</dbReference>
<evidence type="ECO:0000259" key="4">
    <source>
        <dbReference type="PROSITE" id="PS50949"/>
    </source>
</evidence>
<dbReference type="SMART" id="SM00345">
    <property type="entry name" value="HTH_GNTR"/>
    <property type="match status" value="1"/>
</dbReference>